<keyword evidence="1" id="KW-0472">Membrane</keyword>
<dbReference type="InterPro" id="IPR032710">
    <property type="entry name" value="NTF2-like_dom_sf"/>
</dbReference>
<feature type="transmembrane region" description="Helical" evidence="1">
    <location>
        <begin position="41"/>
        <end position="60"/>
    </location>
</feature>
<dbReference type="SUPFAM" id="SSF54427">
    <property type="entry name" value="NTF2-like"/>
    <property type="match status" value="1"/>
</dbReference>
<dbReference type="Gene3D" id="3.10.450.240">
    <property type="match status" value="1"/>
</dbReference>
<name>A0A0C7JTZ9_PARSO</name>
<dbReference type="InterPro" id="IPR007379">
    <property type="entry name" value="Tim44-like_dom"/>
</dbReference>
<proteinExistence type="predicted"/>
<keyword evidence="1" id="KW-1133">Transmembrane helix</keyword>
<dbReference type="Proteomes" id="UP000049685">
    <property type="component" value="Unassembled WGS sequence"/>
</dbReference>
<evidence type="ECO:0000256" key="1">
    <source>
        <dbReference type="SAM" id="Phobius"/>
    </source>
</evidence>
<keyword evidence="1" id="KW-0812">Transmembrane</keyword>
<dbReference type="EMBL" id="CEKZ01000003">
    <property type="protein sequence ID" value="CEQ02844.1"/>
    <property type="molecule type" value="Genomic_DNA"/>
</dbReference>
<evidence type="ECO:0000313" key="4">
    <source>
        <dbReference type="EMBL" id="CEQ02844.1"/>
    </source>
</evidence>
<dbReference type="OrthoDB" id="7066974at2"/>
<reference evidence="5 6" key="1">
    <citation type="submission" date="2015-01" db="EMBL/GenBank/DDBJ databases">
        <authorList>
            <person name="Aslett A.Martin."/>
            <person name="De Silva Nishadi"/>
        </authorList>
    </citation>
    <scope>NUCLEOTIDE SEQUENCE [LARGE SCALE GENOMIC DNA]</scope>
    <source>
        <strain evidence="4 5">R28058</strain>
        <strain evidence="6">UMC4404</strain>
    </source>
</reference>
<accession>A0A0C7JTZ9</accession>
<dbReference type="EMBL" id="CDNY01000003">
    <property type="protein sequence ID" value="CEO32595.1"/>
    <property type="molecule type" value="Genomic_DNA"/>
</dbReference>
<protein>
    <submittedName>
        <fullName evidence="4">Membrane protein</fullName>
    </submittedName>
</protein>
<dbReference type="Proteomes" id="UP000049127">
    <property type="component" value="Unassembled WGS sequence"/>
</dbReference>
<sequence>MKFSKVIYMFLLVSILVLTPITALAGTEAVISNLSSKGIKIVDYIALAGTGFVVFVLKVLRSEGFKFKENDILPLINKLSSKNPDWHLDNIKEVVETTFFSIQESWTSNTYYNVKDLMTPDLYNKHIAKLNEMTSNYKTNILKDIKINELYLVSAAESDDNNPGFIWINIKASMIDYILDIRTNKVSSDNKNPNSFEEYWKFIYINNKWLLCEILQKDSVVNISQLN</sequence>
<gene>
    <name evidence="4" type="ORF">R28058_05771</name>
    <name evidence="3" type="ORF">UMC4404_05751</name>
</gene>
<organism evidence="4 5">
    <name type="scientific">Paraclostridium sordellii</name>
    <name type="common">Clostridium sordellii</name>
    <dbReference type="NCBI Taxonomy" id="1505"/>
    <lineage>
        <taxon>Bacteria</taxon>
        <taxon>Bacillati</taxon>
        <taxon>Bacillota</taxon>
        <taxon>Clostridia</taxon>
        <taxon>Peptostreptococcales</taxon>
        <taxon>Peptostreptococcaceae</taxon>
        <taxon>Paraclostridium</taxon>
    </lineage>
</organism>
<dbReference type="AlphaFoldDB" id="A0A0C7JTZ9"/>
<evidence type="ECO:0000313" key="5">
    <source>
        <dbReference type="Proteomes" id="UP000049127"/>
    </source>
</evidence>
<evidence type="ECO:0000313" key="6">
    <source>
        <dbReference type="Proteomes" id="UP000049685"/>
    </source>
</evidence>
<evidence type="ECO:0000259" key="2">
    <source>
        <dbReference type="SMART" id="SM00978"/>
    </source>
</evidence>
<evidence type="ECO:0000313" key="3">
    <source>
        <dbReference type="EMBL" id="CEO32595.1"/>
    </source>
</evidence>
<dbReference type="RefSeq" id="WP_055341408.1">
    <property type="nucleotide sequence ID" value="NZ_CDNY01000003.1"/>
</dbReference>
<feature type="domain" description="Tim44-like" evidence="2">
    <location>
        <begin position="72"/>
        <end position="216"/>
    </location>
</feature>
<reference evidence="3" key="2">
    <citation type="submission" date="2015-01" db="EMBL/GenBank/DDBJ databases">
        <authorList>
            <person name="Aslett M.A."/>
            <person name="De Silva N."/>
        </authorList>
    </citation>
    <scope>NUCLEOTIDE SEQUENCE</scope>
    <source>
        <strain evidence="3">UMC4404</strain>
    </source>
</reference>
<dbReference type="Pfam" id="PF04280">
    <property type="entry name" value="Tim44"/>
    <property type="match status" value="1"/>
</dbReference>
<dbReference type="SMART" id="SM00978">
    <property type="entry name" value="Tim44"/>
    <property type="match status" value="1"/>
</dbReference>